<name>A0AAN8GCU1_PATCE</name>
<comment type="caution">
    <text evidence="7">The sequence shown here is derived from an EMBL/GenBank/DDBJ whole genome shotgun (WGS) entry which is preliminary data.</text>
</comment>
<dbReference type="GO" id="GO:0003723">
    <property type="term" value="F:RNA binding"/>
    <property type="evidence" value="ECO:0007669"/>
    <property type="project" value="TreeGrafter"/>
</dbReference>
<sequence length="172" mass="19170">MGIGVKDVNQHEFINRLAAFLKRSGKMKLPDWTDIVKTGPYKELAPYSEDWFYIRAAALCRRMYMRAPLGVGTVKRVYGGNQRNGTAPSHFCRASGGVARKIFQALEGVKMVEKSTSRKGRVLTGRGRQHCDIIAAQSYRRSKGKIRKKKKFVPKKAAKGASKAKGGKPVKK</sequence>
<comment type="similarity">
    <text evidence="1">Belongs to the eukaryotic ribosomal protein eS19 family.</text>
</comment>
<accession>A0AAN8GCU1</accession>
<evidence type="ECO:0000313" key="7">
    <source>
        <dbReference type="EMBL" id="KAK6168426.1"/>
    </source>
</evidence>
<dbReference type="GO" id="GO:0006412">
    <property type="term" value="P:translation"/>
    <property type="evidence" value="ECO:0007669"/>
    <property type="project" value="InterPro"/>
</dbReference>
<dbReference type="GO" id="GO:0000028">
    <property type="term" value="P:ribosomal small subunit assembly"/>
    <property type="evidence" value="ECO:0007669"/>
    <property type="project" value="TreeGrafter"/>
</dbReference>
<proteinExistence type="inferred from homology"/>
<dbReference type="PANTHER" id="PTHR11710:SF0">
    <property type="entry name" value="40S RIBOSOMAL PROTEIN S19"/>
    <property type="match status" value="1"/>
</dbReference>
<dbReference type="GO" id="GO:0003735">
    <property type="term" value="F:structural constituent of ribosome"/>
    <property type="evidence" value="ECO:0007669"/>
    <property type="project" value="InterPro"/>
</dbReference>
<feature type="region of interest" description="Disordered" evidence="6">
    <location>
        <begin position="141"/>
        <end position="172"/>
    </location>
</feature>
<keyword evidence="8" id="KW-1185">Reference proteome</keyword>
<dbReference type="Gene3D" id="1.10.10.10">
    <property type="entry name" value="Winged helix-like DNA-binding domain superfamily/Winged helix DNA-binding domain"/>
    <property type="match status" value="1"/>
</dbReference>
<feature type="compositionally biased region" description="Basic residues" evidence="6">
    <location>
        <begin position="141"/>
        <end position="158"/>
    </location>
</feature>
<keyword evidence="3" id="KW-0687">Ribonucleoprotein</keyword>
<evidence type="ECO:0000256" key="6">
    <source>
        <dbReference type="SAM" id="MobiDB-lite"/>
    </source>
</evidence>
<dbReference type="FunFam" id="1.10.10.10:FF:000118">
    <property type="entry name" value="40S ribosomal protein S19"/>
    <property type="match status" value="1"/>
</dbReference>
<dbReference type="AlphaFoldDB" id="A0AAN8GCU1"/>
<dbReference type="SMART" id="SM01413">
    <property type="entry name" value="Ribosomal_S19e"/>
    <property type="match status" value="1"/>
</dbReference>
<dbReference type="GO" id="GO:0022627">
    <property type="term" value="C:cytosolic small ribosomal subunit"/>
    <property type="evidence" value="ECO:0007669"/>
    <property type="project" value="TreeGrafter"/>
</dbReference>
<dbReference type="InterPro" id="IPR036388">
    <property type="entry name" value="WH-like_DNA-bd_sf"/>
</dbReference>
<dbReference type="PANTHER" id="PTHR11710">
    <property type="entry name" value="40S RIBOSOMAL PROTEIN S19"/>
    <property type="match status" value="1"/>
</dbReference>
<evidence type="ECO:0000256" key="3">
    <source>
        <dbReference type="ARBA" id="ARBA00023274"/>
    </source>
</evidence>
<dbReference type="Pfam" id="PF01090">
    <property type="entry name" value="Ribosomal_S19e"/>
    <property type="match status" value="1"/>
</dbReference>
<reference evidence="7 8" key="1">
    <citation type="submission" date="2024-01" db="EMBL/GenBank/DDBJ databases">
        <title>The genome of the rayed Mediterranean limpet Patella caerulea (Linnaeus, 1758).</title>
        <authorList>
            <person name="Anh-Thu Weber A."/>
            <person name="Halstead-Nussloch G."/>
        </authorList>
    </citation>
    <scope>NUCLEOTIDE SEQUENCE [LARGE SCALE GENOMIC DNA]</scope>
    <source>
        <strain evidence="7">AATW-2023a</strain>
        <tissue evidence="7">Whole specimen</tissue>
    </source>
</reference>
<dbReference type="EMBL" id="JAZGQO010000016">
    <property type="protein sequence ID" value="KAK6168426.1"/>
    <property type="molecule type" value="Genomic_DNA"/>
</dbReference>
<evidence type="ECO:0000256" key="1">
    <source>
        <dbReference type="ARBA" id="ARBA00010014"/>
    </source>
</evidence>
<evidence type="ECO:0000256" key="4">
    <source>
        <dbReference type="ARBA" id="ARBA00035143"/>
    </source>
</evidence>
<keyword evidence="2" id="KW-0689">Ribosomal protein</keyword>
<gene>
    <name evidence="7" type="ORF">SNE40_020963</name>
</gene>
<organism evidence="7 8">
    <name type="scientific">Patella caerulea</name>
    <name type="common">Rayed Mediterranean limpet</name>
    <dbReference type="NCBI Taxonomy" id="87958"/>
    <lineage>
        <taxon>Eukaryota</taxon>
        <taxon>Metazoa</taxon>
        <taxon>Spiralia</taxon>
        <taxon>Lophotrochozoa</taxon>
        <taxon>Mollusca</taxon>
        <taxon>Gastropoda</taxon>
        <taxon>Patellogastropoda</taxon>
        <taxon>Patelloidea</taxon>
        <taxon>Patellidae</taxon>
        <taxon>Patella</taxon>
    </lineage>
</organism>
<dbReference type="InterPro" id="IPR001266">
    <property type="entry name" value="Ribosomal_eS19"/>
</dbReference>
<evidence type="ECO:0000313" key="8">
    <source>
        <dbReference type="Proteomes" id="UP001347796"/>
    </source>
</evidence>
<dbReference type="Proteomes" id="UP001347796">
    <property type="component" value="Unassembled WGS sequence"/>
</dbReference>
<protein>
    <recommendedName>
        <fullName evidence="4">Small ribosomal subunit protein eS19</fullName>
    </recommendedName>
    <alternativeName>
        <fullName evidence="5">40S ribosomal protein S19</fullName>
    </alternativeName>
</protein>
<evidence type="ECO:0000256" key="5">
    <source>
        <dbReference type="ARBA" id="ARBA00035466"/>
    </source>
</evidence>
<evidence type="ECO:0000256" key="2">
    <source>
        <dbReference type="ARBA" id="ARBA00022980"/>
    </source>
</evidence>
<dbReference type="SUPFAM" id="SSF46785">
    <property type="entry name" value="Winged helix' DNA-binding domain"/>
    <property type="match status" value="1"/>
</dbReference>
<dbReference type="InterPro" id="IPR036390">
    <property type="entry name" value="WH_DNA-bd_sf"/>
</dbReference>